<dbReference type="AlphaFoldDB" id="U1WW62"/>
<organism evidence="1 2">
    <name type="scientific">Aneurinibacillus aneurinilyticus ATCC 12856</name>
    <dbReference type="NCBI Taxonomy" id="649747"/>
    <lineage>
        <taxon>Bacteria</taxon>
        <taxon>Bacillati</taxon>
        <taxon>Bacillota</taxon>
        <taxon>Bacilli</taxon>
        <taxon>Bacillales</taxon>
        <taxon>Paenibacillaceae</taxon>
        <taxon>Aneurinibacillus group</taxon>
        <taxon>Aneurinibacillus</taxon>
    </lineage>
</organism>
<name>U1WW62_ANEAE</name>
<keyword evidence="2" id="KW-1185">Reference proteome</keyword>
<protein>
    <submittedName>
        <fullName evidence="1">Uncharacterized protein</fullName>
    </submittedName>
</protein>
<sequence>MGLKVWLVSVTERDECYNEEDQVKKFDSEEDTLSYLGGVAVGDYKRTIVNSIHSVDLGAHPVRVKKLGLVLEDFKMKLREEK</sequence>
<gene>
    <name evidence="1" type="ORF">HMPREF0083_05330</name>
</gene>
<comment type="caution">
    <text evidence="1">The sequence shown here is derived from an EMBL/GenBank/DDBJ whole genome shotgun (WGS) entry which is preliminary data.</text>
</comment>
<proteinExistence type="predicted"/>
<dbReference type="HOGENOM" id="CLU_2550959_0_0_9"/>
<dbReference type="PATRIC" id="fig|649747.3.peg.4799"/>
<evidence type="ECO:0000313" key="1">
    <source>
        <dbReference type="EMBL" id="ERI06488.1"/>
    </source>
</evidence>
<accession>U1WW62</accession>
<reference evidence="1 2" key="1">
    <citation type="submission" date="2013-08" db="EMBL/GenBank/DDBJ databases">
        <authorList>
            <person name="Weinstock G."/>
            <person name="Sodergren E."/>
            <person name="Wylie T."/>
            <person name="Fulton L."/>
            <person name="Fulton R."/>
            <person name="Fronick C."/>
            <person name="O'Laughlin M."/>
            <person name="Godfrey J."/>
            <person name="Miner T."/>
            <person name="Herter B."/>
            <person name="Appelbaum E."/>
            <person name="Cordes M."/>
            <person name="Lek S."/>
            <person name="Wollam A."/>
            <person name="Pepin K.H."/>
            <person name="Palsikar V.B."/>
            <person name="Mitreva M."/>
            <person name="Wilson R.K."/>
        </authorList>
    </citation>
    <scope>NUCLEOTIDE SEQUENCE [LARGE SCALE GENOMIC DNA]</scope>
    <source>
        <strain evidence="1 2">ATCC 12856</strain>
    </source>
</reference>
<dbReference type="EMBL" id="AWSJ01000322">
    <property type="protein sequence ID" value="ERI06488.1"/>
    <property type="molecule type" value="Genomic_DNA"/>
</dbReference>
<dbReference type="STRING" id="649747.HMPREF0083_05330"/>
<evidence type="ECO:0000313" key="2">
    <source>
        <dbReference type="Proteomes" id="UP000016511"/>
    </source>
</evidence>
<dbReference type="Proteomes" id="UP000016511">
    <property type="component" value="Unassembled WGS sequence"/>
</dbReference>